<evidence type="ECO:0000256" key="2">
    <source>
        <dbReference type="HAMAP-Rule" id="MF_03046"/>
    </source>
</evidence>
<dbReference type="EMBL" id="JAEUBG010000466">
    <property type="protein sequence ID" value="KAH3688212.1"/>
    <property type="molecule type" value="Genomic_DNA"/>
</dbReference>
<keyword evidence="2" id="KW-0539">Nucleus</keyword>
<evidence type="ECO:0000256" key="1">
    <source>
        <dbReference type="ARBA" id="ARBA00023010"/>
    </source>
</evidence>
<dbReference type="OrthoDB" id="6221744at2759"/>
<dbReference type="Pfam" id="PF10163">
    <property type="entry name" value="EnY2"/>
    <property type="match status" value="1"/>
</dbReference>
<dbReference type="GO" id="GO:0005643">
    <property type="term" value="C:nuclear pore"/>
    <property type="evidence" value="ECO:0007669"/>
    <property type="project" value="UniProtKB-UniRule"/>
</dbReference>
<reference evidence="3" key="2">
    <citation type="submission" date="2021-01" db="EMBL/GenBank/DDBJ databases">
        <authorList>
            <person name="Schikora-Tamarit M.A."/>
        </authorList>
    </citation>
    <scope>NUCLEOTIDE SEQUENCE</scope>
    <source>
        <strain evidence="3">CBS2887</strain>
    </source>
</reference>
<dbReference type="InterPro" id="IPR038212">
    <property type="entry name" value="TF_EnY2_sf"/>
</dbReference>
<evidence type="ECO:0000313" key="4">
    <source>
        <dbReference type="Proteomes" id="UP000774326"/>
    </source>
</evidence>
<dbReference type="GO" id="GO:0000932">
    <property type="term" value="C:P-body"/>
    <property type="evidence" value="ECO:0007669"/>
    <property type="project" value="UniProtKB-SubCell"/>
</dbReference>
<dbReference type="GO" id="GO:0006368">
    <property type="term" value="P:transcription elongation by RNA polymerase II"/>
    <property type="evidence" value="ECO:0007669"/>
    <property type="project" value="UniProtKB-UniRule"/>
</dbReference>
<gene>
    <name evidence="2" type="primary">SUS1</name>
    <name evidence="3" type="ORF">WICPIJ_000798</name>
</gene>
<keyword evidence="2" id="KW-0653">Protein transport</keyword>
<dbReference type="HAMAP" id="MF_03046">
    <property type="entry name" value="ENY2_Sus1"/>
    <property type="match status" value="1"/>
</dbReference>
<dbReference type="PANTHER" id="PTHR12514">
    <property type="entry name" value="ENHANCER OF YELLOW 2 TRANSCRIPTION FACTOR"/>
    <property type="match status" value="1"/>
</dbReference>
<organism evidence="3 4">
    <name type="scientific">Wickerhamomyces pijperi</name>
    <name type="common">Yeast</name>
    <name type="synonym">Pichia pijperi</name>
    <dbReference type="NCBI Taxonomy" id="599730"/>
    <lineage>
        <taxon>Eukaryota</taxon>
        <taxon>Fungi</taxon>
        <taxon>Dikarya</taxon>
        <taxon>Ascomycota</taxon>
        <taxon>Saccharomycotina</taxon>
        <taxon>Saccharomycetes</taxon>
        <taxon>Phaffomycetales</taxon>
        <taxon>Wickerhamomycetaceae</taxon>
        <taxon>Wickerhamomyces</taxon>
    </lineage>
</organism>
<name>A0A9P8QF89_WICPI</name>
<dbReference type="GO" id="GO:0070390">
    <property type="term" value="C:transcription export complex 2"/>
    <property type="evidence" value="ECO:0007669"/>
    <property type="project" value="UniProtKB-UniRule"/>
</dbReference>
<dbReference type="GO" id="GO:0000124">
    <property type="term" value="C:SAGA complex"/>
    <property type="evidence" value="ECO:0007669"/>
    <property type="project" value="UniProtKB-UniRule"/>
</dbReference>
<comment type="similarity">
    <text evidence="2">Belongs to the ENY2 family.</text>
</comment>
<proteinExistence type="inferred from homology"/>
<dbReference type="InterPro" id="IPR018783">
    <property type="entry name" value="TF_ENY2"/>
</dbReference>
<comment type="subunit">
    <text evidence="2">Component of the nuclear pore complex (NPC)-associated TREX-2 complex (transcription and export complex 2), composed of at least SUS1, SAC3, THP1, SEM1, and CDC31. TREX-2 contains 2 SUS1 chains. The TREX-2 complex interacts with the nucleoporin NUP1. Component of the 1.8 MDa SAGA transcription coactivator-HAT complex. SAGA is built of 5 distinct domains with specialized functions. Within the SAGA complex, SUS1, SGF11, SGF73 and UBP8 form an additional subcomplex of SAGA called the DUB module (deubiquitination module). Interacts directly with THP1, SAC3, SGF11, and with the RNA polymerase II.</text>
</comment>
<dbReference type="GO" id="GO:0005654">
    <property type="term" value="C:nucleoplasm"/>
    <property type="evidence" value="ECO:0007669"/>
    <property type="project" value="UniProtKB-SubCell"/>
</dbReference>
<keyword evidence="4" id="KW-1185">Reference proteome</keyword>
<comment type="caution">
    <text evidence="3">The sequence shown here is derived from an EMBL/GenBank/DDBJ whole genome shotgun (WGS) entry which is preliminary data.</text>
</comment>
<dbReference type="Gene3D" id="1.10.246.140">
    <property type="match status" value="1"/>
</dbReference>
<dbReference type="AlphaFoldDB" id="A0A9P8QF89"/>
<keyword evidence="2" id="KW-0509">mRNA transport</keyword>
<comment type="function">
    <text evidence="2">Involved in mRNA export coupled transcription activation by association with both the TREX-2 and the SAGA complexes. At the promoters, SAGA is required for recruitment of the basal transcription machinery. It influences RNA polymerase II transcriptional activity through different activities such as TBP interaction and promoter selectivity, interaction with transcription activators, and chromatin modification through histone acetylation and deubiquitination. Within the SAGA complex, participates to a subcomplex required for deubiquitination of H2B and for the maintenance of steady-state H3 methylation levels. The TREX-2 complex functions in docking export-competent ribonucleoprotein particles (mRNPs) to the nuclear entrance of the nuclear pore complex (nuclear basket). TREX-2 participates in mRNA export and accurate chromatin positioning in the nucleus by tethering genes to the nuclear periphery. May also be involved in cytoplasmic mRNA decay by interaction with components of P-bodies.</text>
</comment>
<dbReference type="Proteomes" id="UP000774326">
    <property type="component" value="Unassembled WGS sequence"/>
</dbReference>
<dbReference type="GO" id="GO:0071819">
    <property type="term" value="C:DUBm complex"/>
    <property type="evidence" value="ECO:0007669"/>
    <property type="project" value="UniProtKB-UniRule"/>
</dbReference>
<keyword evidence="1 2" id="KW-0811">Translocation</keyword>
<keyword evidence="2" id="KW-0010">Activator</keyword>
<keyword evidence="2" id="KW-0963">Cytoplasm</keyword>
<keyword evidence="2" id="KW-0805">Transcription regulation</keyword>
<evidence type="ECO:0000313" key="3">
    <source>
        <dbReference type="EMBL" id="KAH3688212.1"/>
    </source>
</evidence>
<reference evidence="3" key="1">
    <citation type="journal article" date="2021" name="Open Biol.">
        <title>Shared evolutionary footprints suggest mitochondrial oxidative damage underlies multiple complex I losses in fungi.</title>
        <authorList>
            <person name="Schikora-Tamarit M.A."/>
            <person name="Marcet-Houben M."/>
            <person name="Nosek J."/>
            <person name="Gabaldon T."/>
        </authorList>
    </citation>
    <scope>NUCLEOTIDE SEQUENCE</scope>
    <source>
        <strain evidence="3">CBS2887</strain>
    </source>
</reference>
<accession>A0A9P8QF89</accession>
<dbReference type="GO" id="GO:0006325">
    <property type="term" value="P:chromatin organization"/>
    <property type="evidence" value="ECO:0007669"/>
    <property type="project" value="UniProtKB-KW"/>
</dbReference>
<dbReference type="GO" id="GO:0015031">
    <property type="term" value="P:protein transport"/>
    <property type="evidence" value="ECO:0007669"/>
    <property type="project" value="UniProtKB-KW"/>
</dbReference>
<keyword evidence="2" id="KW-0156">Chromatin regulator</keyword>
<dbReference type="GO" id="GO:0006406">
    <property type="term" value="P:mRNA export from nucleus"/>
    <property type="evidence" value="ECO:0007669"/>
    <property type="project" value="UniProtKB-UniRule"/>
</dbReference>
<protein>
    <recommendedName>
        <fullName evidence="2">Transcription and mRNA export factor SUS1</fullName>
    </recommendedName>
</protein>
<comment type="subcellular location">
    <subcellularLocation>
        <location evidence="2">Nucleus</location>
        <location evidence="2">Nucleoplasm</location>
    </subcellularLocation>
    <subcellularLocation>
        <location evidence="2">Cytoplasm</location>
        <location evidence="2">P-body</location>
    </subcellularLocation>
</comment>
<keyword evidence="2" id="KW-0813">Transport</keyword>
<keyword evidence="2" id="KW-0804">Transcription</keyword>
<dbReference type="GO" id="GO:0003713">
    <property type="term" value="F:transcription coactivator activity"/>
    <property type="evidence" value="ECO:0007669"/>
    <property type="project" value="UniProtKB-UniRule"/>
</dbReference>
<sequence>MSDSAELRSKIQQELIQSGEYDKISLHLKQQLLSNGWVDQIRSLTHEELSKNPNINFEELNQSIQNRSMKLIPSDVRENSLIEIKTFLEGVLEKEL</sequence>